<sequence>MPNPVAPASLPIPSLPRTKKDAQGQKKRGLITGWMNSKISKGRPPKAAEPKKAPKDTGGGQDVLVPKSRGSYTSWDHPENAAHLRAAALAAVHEKGVSIKDVLERFNATEIHDKPQISRRQIFREIQELKKGGQFNNYIITKKESNALISNDEVKFLEEAIVKRDLANNGMDRKEVITYIKNLTGCNFKTAENHFHYLQRNNKFPRLKRGGRVVVAQKTTTKRSQIRTESQLRWHSIIESVWGEVKRYNNNNYNVSSNKKPFSTIMPYFWLNFDETCIVASDGNVSVLSGKESKTTSRIMSDSRLSITILRVGSAAGCDGPLIFLVEGKSIQYKALKDIVKTFGCPPGSCVIPTPSAYMTDDAWEQVLPHLIEGIRQMPVIRDYPEFKCMVTFDG</sequence>
<evidence type="ECO:0000313" key="2">
    <source>
        <dbReference type="EMBL" id="OEU07018.1"/>
    </source>
</evidence>
<name>A0A1E7EM67_9STRA</name>
<feature type="compositionally biased region" description="Basic and acidic residues" evidence="1">
    <location>
        <begin position="46"/>
        <end position="55"/>
    </location>
</feature>
<dbReference type="KEGG" id="fcy:FRACYDRAFT_252321"/>
<dbReference type="InParanoid" id="A0A1E7EM67"/>
<proteinExistence type="predicted"/>
<gene>
    <name evidence="2" type="ORF">FRACYDRAFT_252321</name>
</gene>
<protein>
    <submittedName>
        <fullName evidence="2">Uncharacterized protein</fullName>
    </submittedName>
</protein>
<accession>A0A1E7EM67</accession>
<keyword evidence="3" id="KW-1185">Reference proteome</keyword>
<dbReference type="OrthoDB" id="55491at2759"/>
<evidence type="ECO:0000313" key="3">
    <source>
        <dbReference type="Proteomes" id="UP000095751"/>
    </source>
</evidence>
<dbReference type="AlphaFoldDB" id="A0A1E7EM67"/>
<organism evidence="2 3">
    <name type="scientific">Fragilariopsis cylindrus CCMP1102</name>
    <dbReference type="NCBI Taxonomy" id="635003"/>
    <lineage>
        <taxon>Eukaryota</taxon>
        <taxon>Sar</taxon>
        <taxon>Stramenopiles</taxon>
        <taxon>Ochrophyta</taxon>
        <taxon>Bacillariophyta</taxon>
        <taxon>Bacillariophyceae</taxon>
        <taxon>Bacillariophycidae</taxon>
        <taxon>Bacillariales</taxon>
        <taxon>Bacillariaceae</taxon>
        <taxon>Fragilariopsis</taxon>
    </lineage>
</organism>
<reference evidence="2 3" key="1">
    <citation type="submission" date="2016-09" db="EMBL/GenBank/DDBJ databases">
        <title>Extensive genetic diversity and differential bi-allelic expression allows diatom success in the polar Southern Ocean.</title>
        <authorList>
            <consortium name="DOE Joint Genome Institute"/>
            <person name="Mock T."/>
            <person name="Otillar R.P."/>
            <person name="Strauss J."/>
            <person name="Dupont C."/>
            <person name="Frickenhaus S."/>
            <person name="Maumus F."/>
            <person name="Mcmullan M."/>
            <person name="Sanges R."/>
            <person name="Schmutz J."/>
            <person name="Toseland A."/>
            <person name="Valas R."/>
            <person name="Veluchamy A."/>
            <person name="Ward B.J."/>
            <person name="Allen A."/>
            <person name="Barry K."/>
            <person name="Falciatore A."/>
            <person name="Ferrante M."/>
            <person name="Fortunato A.E."/>
            <person name="Gloeckner G."/>
            <person name="Gruber A."/>
            <person name="Hipkin R."/>
            <person name="Janech M."/>
            <person name="Kroth P."/>
            <person name="Leese F."/>
            <person name="Lindquist E."/>
            <person name="Lyon B.R."/>
            <person name="Martin J."/>
            <person name="Mayer C."/>
            <person name="Parker M."/>
            <person name="Quesneville H."/>
            <person name="Raymond J."/>
            <person name="Uhlig C."/>
            <person name="Valentin K.U."/>
            <person name="Worden A.Z."/>
            <person name="Armbrust E.V."/>
            <person name="Bowler C."/>
            <person name="Green B."/>
            <person name="Moulton V."/>
            <person name="Van Oosterhout C."/>
            <person name="Grigoriev I."/>
        </authorList>
    </citation>
    <scope>NUCLEOTIDE SEQUENCE [LARGE SCALE GENOMIC DNA]</scope>
    <source>
        <strain evidence="2 3">CCMP1102</strain>
    </source>
</reference>
<dbReference type="EMBL" id="KV784393">
    <property type="protein sequence ID" value="OEU07018.1"/>
    <property type="molecule type" value="Genomic_DNA"/>
</dbReference>
<dbReference type="Proteomes" id="UP000095751">
    <property type="component" value="Unassembled WGS sequence"/>
</dbReference>
<evidence type="ECO:0000256" key="1">
    <source>
        <dbReference type="SAM" id="MobiDB-lite"/>
    </source>
</evidence>
<feature type="region of interest" description="Disordered" evidence="1">
    <location>
        <begin position="1"/>
        <end position="66"/>
    </location>
</feature>